<accession>A0ABW2XF61</accession>
<evidence type="ECO:0000313" key="3">
    <source>
        <dbReference type="Proteomes" id="UP001597063"/>
    </source>
</evidence>
<dbReference type="EMBL" id="JBHTGP010000001">
    <property type="protein sequence ID" value="MFD0683081.1"/>
    <property type="molecule type" value="Genomic_DNA"/>
</dbReference>
<gene>
    <name evidence="2" type="ORF">ACFQZM_01120</name>
</gene>
<evidence type="ECO:0000313" key="2">
    <source>
        <dbReference type="EMBL" id="MFD0683081.1"/>
    </source>
</evidence>
<sequence>MNTLIKSMTAWTPACPGASSAYAATTVPLPAGPKPGGCARIDGASAPFGADAPFGWANPAGGTIESFGMRLRGLNDLRSEQRVQDEQGRPVFELIEDMSTQAPATAHVGASLKGGVSGPYPWRRPV</sequence>
<dbReference type="Proteomes" id="UP001597063">
    <property type="component" value="Unassembled WGS sequence"/>
</dbReference>
<feature type="signal peptide" evidence="1">
    <location>
        <begin position="1"/>
        <end position="23"/>
    </location>
</feature>
<evidence type="ECO:0000256" key="1">
    <source>
        <dbReference type="SAM" id="SignalP"/>
    </source>
</evidence>
<feature type="chain" id="PRO_5047501617" evidence="1">
    <location>
        <begin position="24"/>
        <end position="126"/>
    </location>
</feature>
<protein>
    <submittedName>
        <fullName evidence="2">Uncharacterized protein</fullName>
    </submittedName>
</protein>
<keyword evidence="1" id="KW-0732">Signal</keyword>
<reference evidence="3" key="1">
    <citation type="journal article" date="2019" name="Int. J. Syst. Evol. Microbiol.">
        <title>The Global Catalogue of Microorganisms (GCM) 10K type strain sequencing project: providing services to taxonomists for standard genome sequencing and annotation.</title>
        <authorList>
            <consortium name="The Broad Institute Genomics Platform"/>
            <consortium name="The Broad Institute Genome Sequencing Center for Infectious Disease"/>
            <person name="Wu L."/>
            <person name="Ma J."/>
        </authorList>
    </citation>
    <scope>NUCLEOTIDE SEQUENCE [LARGE SCALE GENOMIC DNA]</scope>
    <source>
        <strain evidence="3">JCM 9371</strain>
    </source>
</reference>
<proteinExistence type="predicted"/>
<organism evidence="2 3">
    <name type="scientific">Actinomadura fibrosa</name>
    <dbReference type="NCBI Taxonomy" id="111802"/>
    <lineage>
        <taxon>Bacteria</taxon>
        <taxon>Bacillati</taxon>
        <taxon>Actinomycetota</taxon>
        <taxon>Actinomycetes</taxon>
        <taxon>Streptosporangiales</taxon>
        <taxon>Thermomonosporaceae</taxon>
        <taxon>Actinomadura</taxon>
    </lineage>
</organism>
<keyword evidence="3" id="KW-1185">Reference proteome</keyword>
<dbReference type="RefSeq" id="WP_131759356.1">
    <property type="nucleotide sequence ID" value="NZ_CAACUY010000075.1"/>
</dbReference>
<comment type="caution">
    <text evidence="2">The sequence shown here is derived from an EMBL/GenBank/DDBJ whole genome shotgun (WGS) entry which is preliminary data.</text>
</comment>
<name>A0ABW2XF61_9ACTN</name>